<evidence type="ECO:0000313" key="2">
    <source>
        <dbReference type="EMBL" id="CAD7254865.1"/>
    </source>
</evidence>
<dbReference type="AlphaFoldDB" id="A0A7R9FU28"/>
<sequence length="47" mass="4912">MQGYSSSGIEFLGHLYPKANKLPMASPTQSALSIPSNSKTSGNPCGR</sequence>
<dbReference type="Proteomes" id="UP000677054">
    <property type="component" value="Unassembled WGS sequence"/>
</dbReference>
<evidence type="ECO:0000313" key="3">
    <source>
        <dbReference type="Proteomes" id="UP000677054"/>
    </source>
</evidence>
<gene>
    <name evidence="2" type="ORF">DSTB1V02_LOCUS14611</name>
</gene>
<feature type="region of interest" description="Disordered" evidence="1">
    <location>
        <begin position="20"/>
        <end position="47"/>
    </location>
</feature>
<name>A0A7R9FU28_9CRUS</name>
<reference evidence="2" key="1">
    <citation type="submission" date="2020-11" db="EMBL/GenBank/DDBJ databases">
        <authorList>
            <person name="Tran Van P."/>
        </authorList>
    </citation>
    <scope>NUCLEOTIDE SEQUENCE</scope>
</reference>
<dbReference type="EMBL" id="LR913112">
    <property type="protein sequence ID" value="CAD7254865.1"/>
    <property type="molecule type" value="Genomic_DNA"/>
</dbReference>
<organism evidence="2">
    <name type="scientific">Darwinula stevensoni</name>
    <dbReference type="NCBI Taxonomy" id="69355"/>
    <lineage>
        <taxon>Eukaryota</taxon>
        <taxon>Metazoa</taxon>
        <taxon>Ecdysozoa</taxon>
        <taxon>Arthropoda</taxon>
        <taxon>Crustacea</taxon>
        <taxon>Oligostraca</taxon>
        <taxon>Ostracoda</taxon>
        <taxon>Podocopa</taxon>
        <taxon>Podocopida</taxon>
        <taxon>Darwinulocopina</taxon>
        <taxon>Darwinuloidea</taxon>
        <taxon>Darwinulidae</taxon>
        <taxon>Darwinula</taxon>
    </lineage>
</organism>
<proteinExistence type="predicted"/>
<protein>
    <submittedName>
        <fullName evidence="2">Uncharacterized protein</fullName>
    </submittedName>
</protein>
<evidence type="ECO:0000256" key="1">
    <source>
        <dbReference type="SAM" id="MobiDB-lite"/>
    </source>
</evidence>
<accession>A0A7R9FU28</accession>
<keyword evidence="3" id="KW-1185">Reference proteome</keyword>
<feature type="compositionally biased region" description="Polar residues" evidence="1">
    <location>
        <begin position="26"/>
        <end position="47"/>
    </location>
</feature>
<dbReference type="EMBL" id="CAJPEV010013594">
    <property type="protein sequence ID" value="CAG0906785.1"/>
    <property type="molecule type" value="Genomic_DNA"/>
</dbReference>